<sequence length="55" mass="6577">MGFTVTIKKCEKEIFEFFLGKLQEIKIVEEEIFKRSNSLKKLKESNQLQPEEKEL</sequence>
<comment type="caution">
    <text evidence="1">The sequence shown here is derived from an EMBL/GenBank/DDBJ whole genome shotgun (WGS) entry which is preliminary data.</text>
</comment>
<evidence type="ECO:0000313" key="1">
    <source>
        <dbReference type="EMBL" id="RMA75940.1"/>
    </source>
</evidence>
<accession>A0A3L9ZUB5</accession>
<dbReference type="AlphaFoldDB" id="A0A3L9ZUB5"/>
<keyword evidence="2" id="KW-1185">Reference proteome</keyword>
<dbReference type="Proteomes" id="UP000280368">
    <property type="component" value="Unassembled WGS sequence"/>
</dbReference>
<reference evidence="1 2" key="1">
    <citation type="submission" date="2018-10" db="EMBL/GenBank/DDBJ databases">
        <title>Genomic Encyclopedia of Archaeal and Bacterial Type Strains, Phase II (KMG-II): from individual species to whole genera.</title>
        <authorList>
            <person name="Goeker M."/>
        </authorList>
    </citation>
    <scope>NUCLEOTIDE SEQUENCE [LARGE SCALE GENOMIC DNA]</scope>
    <source>
        <strain evidence="1 2">DSM 19727</strain>
    </source>
</reference>
<evidence type="ECO:0000313" key="2">
    <source>
        <dbReference type="Proteomes" id="UP000280368"/>
    </source>
</evidence>
<organism evidence="1 2">
    <name type="scientific">Flavobacterium weaverense</name>
    <dbReference type="NCBI Taxonomy" id="271156"/>
    <lineage>
        <taxon>Bacteria</taxon>
        <taxon>Pseudomonadati</taxon>
        <taxon>Bacteroidota</taxon>
        <taxon>Flavobacteriia</taxon>
        <taxon>Flavobacteriales</taxon>
        <taxon>Flavobacteriaceae</taxon>
        <taxon>Flavobacterium</taxon>
    </lineage>
</organism>
<dbReference type="EMBL" id="REFH01000009">
    <property type="protein sequence ID" value="RMA75940.1"/>
    <property type="molecule type" value="Genomic_DNA"/>
</dbReference>
<gene>
    <name evidence="1" type="ORF">BC961_1648</name>
</gene>
<proteinExistence type="predicted"/>
<protein>
    <submittedName>
        <fullName evidence="1">Uncharacterized protein</fullName>
    </submittedName>
</protein>
<name>A0A3L9ZUB5_9FLAO</name>